<dbReference type="Proteomes" id="UP000054007">
    <property type="component" value="Unassembled WGS sequence"/>
</dbReference>
<dbReference type="InterPro" id="IPR035979">
    <property type="entry name" value="RBD_domain_sf"/>
</dbReference>
<dbReference type="Pfam" id="PF00076">
    <property type="entry name" value="RRM_1"/>
    <property type="match status" value="1"/>
</dbReference>
<dbReference type="EMBL" id="KN880461">
    <property type="protein sequence ID" value="KIY70940.1"/>
    <property type="molecule type" value="Genomic_DNA"/>
</dbReference>
<feature type="domain" description="RRM" evidence="2">
    <location>
        <begin position="110"/>
        <end position="218"/>
    </location>
</feature>
<protein>
    <recommendedName>
        <fullName evidence="2">RRM domain-containing protein</fullName>
    </recommendedName>
</protein>
<sequence length="224" mass="24709">MLHSQQSCTFPICRRALQTKNWRTSLEGINPLPQSSFALFSLSSKLTVVVVRCADLSLFAFVTFASLEDAVGVLSAQAQELFRARDEIIVLSLPASPRKAPVSNESPANNRLYIAPIPANATQEDVRKVFERWGAIDWVHLGRPSTENPSDSAGTPKTHAFVTFATLESARAARESIGNDWLATDDAKEAVSVLGVRTRAWYAARVEGDDVKSKQSRRRKSHNK</sequence>
<dbReference type="InterPro" id="IPR000504">
    <property type="entry name" value="RRM_dom"/>
</dbReference>
<dbReference type="PROSITE" id="PS50102">
    <property type="entry name" value="RRM"/>
    <property type="match status" value="1"/>
</dbReference>
<gene>
    <name evidence="3" type="ORF">CYLTODRAFT_419337</name>
</gene>
<keyword evidence="1" id="KW-0694">RNA-binding</keyword>
<accession>A0A0D7BL38</accession>
<organism evidence="3 4">
    <name type="scientific">Cylindrobasidium torrendii FP15055 ss-10</name>
    <dbReference type="NCBI Taxonomy" id="1314674"/>
    <lineage>
        <taxon>Eukaryota</taxon>
        <taxon>Fungi</taxon>
        <taxon>Dikarya</taxon>
        <taxon>Basidiomycota</taxon>
        <taxon>Agaricomycotina</taxon>
        <taxon>Agaricomycetes</taxon>
        <taxon>Agaricomycetidae</taxon>
        <taxon>Agaricales</taxon>
        <taxon>Marasmiineae</taxon>
        <taxon>Physalacriaceae</taxon>
        <taxon>Cylindrobasidium</taxon>
    </lineage>
</organism>
<dbReference type="SMART" id="SM00360">
    <property type="entry name" value="RRM"/>
    <property type="match status" value="1"/>
</dbReference>
<dbReference type="InterPro" id="IPR012677">
    <property type="entry name" value="Nucleotide-bd_a/b_plait_sf"/>
</dbReference>
<evidence type="ECO:0000256" key="1">
    <source>
        <dbReference type="PROSITE-ProRule" id="PRU00176"/>
    </source>
</evidence>
<dbReference type="Gene3D" id="3.30.70.330">
    <property type="match status" value="1"/>
</dbReference>
<evidence type="ECO:0000313" key="3">
    <source>
        <dbReference type="EMBL" id="KIY70940.1"/>
    </source>
</evidence>
<dbReference type="SUPFAM" id="SSF54928">
    <property type="entry name" value="RNA-binding domain, RBD"/>
    <property type="match status" value="1"/>
</dbReference>
<keyword evidence="4" id="KW-1185">Reference proteome</keyword>
<name>A0A0D7BL38_9AGAR</name>
<dbReference type="GO" id="GO:0003723">
    <property type="term" value="F:RNA binding"/>
    <property type="evidence" value="ECO:0007669"/>
    <property type="project" value="UniProtKB-UniRule"/>
</dbReference>
<evidence type="ECO:0000259" key="2">
    <source>
        <dbReference type="PROSITE" id="PS50102"/>
    </source>
</evidence>
<dbReference type="CDD" id="cd00590">
    <property type="entry name" value="RRM_SF"/>
    <property type="match status" value="1"/>
</dbReference>
<reference evidence="3 4" key="1">
    <citation type="journal article" date="2015" name="Fungal Genet. Biol.">
        <title>Evolution of novel wood decay mechanisms in Agaricales revealed by the genome sequences of Fistulina hepatica and Cylindrobasidium torrendii.</title>
        <authorList>
            <person name="Floudas D."/>
            <person name="Held B.W."/>
            <person name="Riley R."/>
            <person name="Nagy L.G."/>
            <person name="Koehler G."/>
            <person name="Ransdell A.S."/>
            <person name="Younus H."/>
            <person name="Chow J."/>
            <person name="Chiniquy J."/>
            <person name="Lipzen A."/>
            <person name="Tritt A."/>
            <person name="Sun H."/>
            <person name="Haridas S."/>
            <person name="LaButti K."/>
            <person name="Ohm R.A."/>
            <person name="Kues U."/>
            <person name="Blanchette R.A."/>
            <person name="Grigoriev I.V."/>
            <person name="Minto R.E."/>
            <person name="Hibbett D.S."/>
        </authorList>
    </citation>
    <scope>NUCLEOTIDE SEQUENCE [LARGE SCALE GENOMIC DNA]</scope>
    <source>
        <strain evidence="3 4">FP15055 ss-10</strain>
    </source>
</reference>
<proteinExistence type="predicted"/>
<dbReference type="AlphaFoldDB" id="A0A0D7BL38"/>
<dbReference type="OrthoDB" id="439808at2759"/>
<evidence type="ECO:0000313" key="4">
    <source>
        <dbReference type="Proteomes" id="UP000054007"/>
    </source>
</evidence>